<dbReference type="EMBL" id="BAAAGS010000023">
    <property type="protein sequence ID" value="GAA0533937.1"/>
    <property type="molecule type" value="Genomic_DNA"/>
</dbReference>
<dbReference type="InterPro" id="IPR038396">
    <property type="entry name" value="SpoIIAA-like_sf"/>
</dbReference>
<name>A0ABN1D4F4_SACER</name>
<evidence type="ECO:0008006" key="3">
    <source>
        <dbReference type="Google" id="ProtNLM"/>
    </source>
</evidence>
<dbReference type="RefSeq" id="WP_009947289.1">
    <property type="nucleotide sequence ID" value="NZ_BAAAGS010000023.1"/>
</dbReference>
<proteinExistence type="predicted"/>
<accession>A0ABN1D4F4</accession>
<protein>
    <recommendedName>
        <fullName evidence="3">SpoIIAA-like protein</fullName>
    </recommendedName>
</protein>
<evidence type="ECO:0000313" key="2">
    <source>
        <dbReference type="Proteomes" id="UP001500729"/>
    </source>
</evidence>
<keyword evidence="2" id="KW-1185">Reference proteome</keyword>
<dbReference type="Pfam" id="PF11964">
    <property type="entry name" value="SpoIIAA-like"/>
    <property type="match status" value="2"/>
</dbReference>
<dbReference type="Proteomes" id="UP001500729">
    <property type="component" value="Unassembled WGS sequence"/>
</dbReference>
<organism evidence="1 2">
    <name type="scientific">Saccharopolyspora erythraea</name>
    <name type="common">Streptomyces erythraeus</name>
    <dbReference type="NCBI Taxonomy" id="1836"/>
    <lineage>
        <taxon>Bacteria</taxon>
        <taxon>Bacillati</taxon>
        <taxon>Actinomycetota</taxon>
        <taxon>Actinomycetes</taxon>
        <taxon>Pseudonocardiales</taxon>
        <taxon>Pseudonocardiaceae</taxon>
        <taxon>Saccharopolyspora</taxon>
    </lineage>
</organism>
<gene>
    <name evidence="1" type="ORF">GCM10009533_36310</name>
</gene>
<dbReference type="SUPFAM" id="SSF52091">
    <property type="entry name" value="SpoIIaa-like"/>
    <property type="match status" value="2"/>
</dbReference>
<dbReference type="InterPro" id="IPR021866">
    <property type="entry name" value="SpoIIAA-like"/>
</dbReference>
<dbReference type="InterPro" id="IPR036513">
    <property type="entry name" value="STAS_dom_sf"/>
</dbReference>
<comment type="caution">
    <text evidence="1">The sequence shown here is derived from an EMBL/GenBank/DDBJ whole genome shotgun (WGS) entry which is preliminary data.</text>
</comment>
<evidence type="ECO:0000313" key="1">
    <source>
        <dbReference type="EMBL" id="GAA0533937.1"/>
    </source>
</evidence>
<sequence length="251" mass="27839">MLEKLANMPEGIDGVKASGKVTKEEYEAVVEPLIDAARRENRRIRLLYQVAPDFQGLAPAAVWEDTKVGLSSLKLFDGCAVVTDIGWIRELSRLGSFLVSCPTRVFGNDELGEATDWLSSLPQGPGVSHHLDSETGVVVVEVQQPLRVQDFDALAVTVDTWLERQGDLHGLVVHAREFPGWQNFPSLLRHMKFVRDHHRRIGRVALAADSKLAELVPHLAKHFVQAEVNRFGYDDLDEAIAWAAGTRQASS</sequence>
<dbReference type="Gene3D" id="3.40.50.10600">
    <property type="entry name" value="SpoIIaa-like domains"/>
    <property type="match status" value="2"/>
</dbReference>
<reference evidence="1 2" key="1">
    <citation type="journal article" date="2019" name="Int. J. Syst. Evol. Microbiol.">
        <title>The Global Catalogue of Microorganisms (GCM) 10K type strain sequencing project: providing services to taxonomists for standard genome sequencing and annotation.</title>
        <authorList>
            <consortium name="The Broad Institute Genomics Platform"/>
            <consortium name="The Broad Institute Genome Sequencing Center for Infectious Disease"/>
            <person name="Wu L."/>
            <person name="Ma J."/>
        </authorList>
    </citation>
    <scope>NUCLEOTIDE SEQUENCE [LARGE SCALE GENOMIC DNA]</scope>
    <source>
        <strain evidence="1 2">JCM 10303</strain>
    </source>
</reference>